<evidence type="ECO:0000313" key="1">
    <source>
        <dbReference type="EMBL" id="CBE70042.1"/>
    </source>
</evidence>
<sequence length="59" mass="6208">MPAFCRCERPAGARQSNGFVSLVLKNGEIASPSARNDARDKGFGVRTDNELEVGGANVA</sequence>
<protein>
    <submittedName>
        <fullName evidence="1">Uncharacterized protein</fullName>
    </submittedName>
</protein>
<dbReference type="EMBL" id="FP565575">
    <property type="protein sequence ID" value="CBE70042.1"/>
    <property type="molecule type" value="Genomic_DNA"/>
</dbReference>
<dbReference type="HOGENOM" id="CLU_2951700_0_0_0"/>
<evidence type="ECO:0000313" key="2">
    <source>
        <dbReference type="Proteomes" id="UP000006898"/>
    </source>
</evidence>
<name>D5MLY5_METO1</name>
<organism evidence="1 2">
    <name type="scientific">Methylomirabilis oxygeniifera</name>
    <dbReference type="NCBI Taxonomy" id="671143"/>
    <lineage>
        <taxon>Bacteria</taxon>
        <taxon>Candidatus Methylomirabilota</taxon>
        <taxon>Candidatus Methylomirabilia</taxon>
        <taxon>Candidatus Methylomirabilales</taxon>
        <taxon>Candidatus Methylomirabilaceae</taxon>
        <taxon>Candidatus Methylomirabilis</taxon>
    </lineage>
</organism>
<dbReference type="STRING" id="671143.DAMO_2969"/>
<dbReference type="Proteomes" id="UP000006898">
    <property type="component" value="Chromosome"/>
</dbReference>
<proteinExistence type="predicted"/>
<reference evidence="1 2" key="1">
    <citation type="journal article" date="2010" name="Nature">
        <title>Nitrite-driven anaerobic methane oxidation by oxygenic bacteria.</title>
        <authorList>
            <person name="Ettwig K.F."/>
            <person name="Butler M.K."/>
            <person name="Le Paslier D."/>
            <person name="Pelletier E."/>
            <person name="Mangenot S."/>
            <person name="Kuypers M.M.M."/>
            <person name="Schreiber F."/>
            <person name="Dutilh B.E."/>
            <person name="Zedelius J."/>
            <person name="de Beer D."/>
            <person name="Gloerich J."/>
            <person name="Wessels H.J.C.T."/>
            <person name="van Allen T."/>
            <person name="Luesken F."/>
            <person name="Wu M."/>
            <person name="van de Pas-Schoonen K.T."/>
            <person name="Op den Camp H.J.M."/>
            <person name="Janssen-Megens E.M."/>
            <person name="Francoijs K-J."/>
            <person name="Stunnenberg H."/>
            <person name="Weissenbach J."/>
            <person name="Jetten M.S.M."/>
            <person name="Strous M."/>
        </authorList>
    </citation>
    <scope>NUCLEOTIDE SEQUENCE [LARGE SCALE GENOMIC DNA]</scope>
</reference>
<dbReference type="AlphaFoldDB" id="D5MLY5"/>
<gene>
    <name evidence="1" type="ORF">DAMO_2969</name>
</gene>
<dbReference type="KEGG" id="mox:DAMO_2969"/>
<accession>D5MLY5</accession>